<dbReference type="InterPro" id="IPR011701">
    <property type="entry name" value="MFS"/>
</dbReference>
<keyword evidence="5 6" id="KW-0472">Membrane</keyword>
<feature type="domain" description="Major facilitator superfamily (MFS) profile" evidence="7">
    <location>
        <begin position="18"/>
        <end position="417"/>
    </location>
</feature>
<name>A0ABU2N7J7_9PSEU</name>
<dbReference type="Proteomes" id="UP001183202">
    <property type="component" value="Unassembled WGS sequence"/>
</dbReference>
<dbReference type="EMBL" id="JAVREJ010000005">
    <property type="protein sequence ID" value="MDT0349864.1"/>
    <property type="molecule type" value="Genomic_DNA"/>
</dbReference>
<dbReference type="Pfam" id="PF07690">
    <property type="entry name" value="MFS_1"/>
    <property type="match status" value="1"/>
</dbReference>
<evidence type="ECO:0000256" key="1">
    <source>
        <dbReference type="ARBA" id="ARBA00004651"/>
    </source>
</evidence>
<dbReference type="InterPro" id="IPR036259">
    <property type="entry name" value="MFS_trans_sf"/>
</dbReference>
<feature type="transmembrane region" description="Helical" evidence="6">
    <location>
        <begin position="227"/>
        <end position="248"/>
    </location>
</feature>
<keyword evidence="9" id="KW-1185">Reference proteome</keyword>
<evidence type="ECO:0000256" key="3">
    <source>
        <dbReference type="ARBA" id="ARBA00022692"/>
    </source>
</evidence>
<accession>A0ABU2N7J7</accession>
<dbReference type="RefSeq" id="WP_311555896.1">
    <property type="nucleotide sequence ID" value="NZ_JAVREJ010000005.1"/>
</dbReference>
<feature type="transmembrane region" description="Helical" evidence="6">
    <location>
        <begin position="260"/>
        <end position="281"/>
    </location>
</feature>
<proteinExistence type="predicted"/>
<dbReference type="Gene3D" id="1.20.1250.20">
    <property type="entry name" value="MFS general substrate transporter like domains"/>
    <property type="match status" value="2"/>
</dbReference>
<dbReference type="SUPFAM" id="SSF103473">
    <property type="entry name" value="MFS general substrate transporter"/>
    <property type="match status" value="1"/>
</dbReference>
<feature type="transmembrane region" description="Helical" evidence="6">
    <location>
        <begin position="110"/>
        <end position="134"/>
    </location>
</feature>
<feature type="transmembrane region" description="Helical" evidence="6">
    <location>
        <begin position="172"/>
        <end position="193"/>
    </location>
</feature>
<comment type="subcellular location">
    <subcellularLocation>
        <location evidence="1">Cell membrane</location>
        <topology evidence="1">Multi-pass membrane protein</topology>
    </subcellularLocation>
</comment>
<protein>
    <submittedName>
        <fullName evidence="8">MFS transporter</fullName>
    </submittedName>
</protein>
<keyword evidence="3 6" id="KW-0812">Transmembrane</keyword>
<dbReference type="PANTHER" id="PTHR43124:SF3">
    <property type="entry name" value="CHLORAMPHENICOL EFFLUX PUMP RV0191"/>
    <property type="match status" value="1"/>
</dbReference>
<reference evidence="9" key="1">
    <citation type="submission" date="2023-07" db="EMBL/GenBank/DDBJ databases">
        <title>30 novel species of actinomycetes from the DSMZ collection.</title>
        <authorList>
            <person name="Nouioui I."/>
        </authorList>
    </citation>
    <scope>NUCLEOTIDE SEQUENCE [LARGE SCALE GENOMIC DNA]</scope>
    <source>
        <strain evidence="9">DSM 45834</strain>
    </source>
</reference>
<gene>
    <name evidence="8" type="ORF">RM445_10060</name>
</gene>
<evidence type="ECO:0000256" key="4">
    <source>
        <dbReference type="ARBA" id="ARBA00022989"/>
    </source>
</evidence>
<sequence>MTETRSSAGSTTTSRIWVVWSVALAAYIVGVMHRTSFGVAGLDAAQRFQAGPAALSGFVVLQLLVYAALQVPVGLLLDRFGGRTLVAVGALTMAAGQLVLALASTLPLAVAARVLIGTGDALTFISVLSVVTAWFPPRRVPVMTQLTGLVGQLGQVLSAVPLAALLHGPGWTPAFLCAAGLGVFVGLAVLVLVRDRPPGAPPPPPAAPPREVLGGLRTSWFEPGTRLGLWTHTGTQFCGTVFGLLWGVPYLVAGQGMTTGQASALLTLLVVVGIIAGPMFGEFAARHPMRRSYLVLSVIGAHALVWSAVLLVAPPAPRWLLVLLVIVIGTGGPGSMIGFDYARTFNPRSRQGAAVGIVNVGGFVASLLVAWAIGVVLGRAGGYTPEAFRVAWTVQYVVWAFAVVAVLSTRRLARRKLADEGVVVLPLRALLAEWRSRRRP</sequence>
<keyword evidence="4 6" id="KW-1133">Transmembrane helix</keyword>
<organism evidence="8 9">
    <name type="scientific">Pseudonocardia charpentierae</name>
    <dbReference type="NCBI Taxonomy" id="3075545"/>
    <lineage>
        <taxon>Bacteria</taxon>
        <taxon>Bacillati</taxon>
        <taxon>Actinomycetota</taxon>
        <taxon>Actinomycetes</taxon>
        <taxon>Pseudonocardiales</taxon>
        <taxon>Pseudonocardiaceae</taxon>
        <taxon>Pseudonocardia</taxon>
    </lineage>
</organism>
<keyword evidence="2" id="KW-1003">Cell membrane</keyword>
<feature type="transmembrane region" description="Helical" evidence="6">
    <location>
        <begin position="390"/>
        <end position="407"/>
    </location>
</feature>
<feature type="transmembrane region" description="Helical" evidence="6">
    <location>
        <begin position="146"/>
        <end position="166"/>
    </location>
</feature>
<feature type="transmembrane region" description="Helical" evidence="6">
    <location>
        <begin position="319"/>
        <end position="342"/>
    </location>
</feature>
<feature type="transmembrane region" description="Helical" evidence="6">
    <location>
        <begin position="354"/>
        <end position="378"/>
    </location>
</feature>
<dbReference type="InterPro" id="IPR020846">
    <property type="entry name" value="MFS_dom"/>
</dbReference>
<evidence type="ECO:0000256" key="6">
    <source>
        <dbReference type="SAM" id="Phobius"/>
    </source>
</evidence>
<comment type="caution">
    <text evidence="8">The sequence shown here is derived from an EMBL/GenBank/DDBJ whole genome shotgun (WGS) entry which is preliminary data.</text>
</comment>
<evidence type="ECO:0000256" key="5">
    <source>
        <dbReference type="ARBA" id="ARBA00023136"/>
    </source>
</evidence>
<evidence type="ECO:0000259" key="7">
    <source>
        <dbReference type="PROSITE" id="PS50850"/>
    </source>
</evidence>
<feature type="transmembrane region" description="Helical" evidence="6">
    <location>
        <begin position="84"/>
        <end position="104"/>
    </location>
</feature>
<evidence type="ECO:0000313" key="8">
    <source>
        <dbReference type="EMBL" id="MDT0349864.1"/>
    </source>
</evidence>
<feature type="transmembrane region" description="Helical" evidence="6">
    <location>
        <begin position="293"/>
        <end position="313"/>
    </location>
</feature>
<feature type="transmembrane region" description="Helical" evidence="6">
    <location>
        <begin position="12"/>
        <end position="33"/>
    </location>
</feature>
<dbReference type="PROSITE" id="PS50850">
    <property type="entry name" value="MFS"/>
    <property type="match status" value="1"/>
</dbReference>
<evidence type="ECO:0000256" key="2">
    <source>
        <dbReference type="ARBA" id="ARBA00022475"/>
    </source>
</evidence>
<dbReference type="CDD" id="cd06174">
    <property type="entry name" value="MFS"/>
    <property type="match status" value="1"/>
</dbReference>
<dbReference type="InterPro" id="IPR050189">
    <property type="entry name" value="MFS_Efflux_Transporters"/>
</dbReference>
<evidence type="ECO:0000313" key="9">
    <source>
        <dbReference type="Proteomes" id="UP001183202"/>
    </source>
</evidence>
<dbReference type="PANTHER" id="PTHR43124">
    <property type="entry name" value="PURINE EFFLUX PUMP PBUE"/>
    <property type="match status" value="1"/>
</dbReference>
<feature type="transmembrane region" description="Helical" evidence="6">
    <location>
        <begin position="53"/>
        <end position="77"/>
    </location>
</feature>